<dbReference type="AlphaFoldDB" id="A0A7J6EXL9"/>
<evidence type="ECO:0000313" key="3">
    <source>
        <dbReference type="Proteomes" id="UP000525078"/>
    </source>
</evidence>
<reference evidence="2 3" key="1">
    <citation type="journal article" date="2020" name="bioRxiv">
        <title>Sequence and annotation of 42 cannabis genomes reveals extensive copy number variation in cannabinoid synthesis and pathogen resistance genes.</title>
        <authorList>
            <person name="Mckernan K.J."/>
            <person name="Helbert Y."/>
            <person name="Kane L.T."/>
            <person name="Ebling H."/>
            <person name="Zhang L."/>
            <person name="Liu B."/>
            <person name="Eaton Z."/>
            <person name="Mclaughlin S."/>
            <person name="Kingan S."/>
            <person name="Baybayan P."/>
            <person name="Concepcion G."/>
            <person name="Jordan M."/>
            <person name="Riva A."/>
            <person name="Barbazuk W."/>
            <person name="Harkins T."/>
        </authorList>
    </citation>
    <scope>NUCLEOTIDE SEQUENCE [LARGE SCALE GENOMIC DNA]</scope>
    <source>
        <strain evidence="3">cv. Jamaican Lion 4</strain>
        <tissue evidence="2">Leaf</tissue>
    </source>
</reference>
<dbReference type="PANTHER" id="PTHR34569">
    <property type="entry name" value="EXPRESSED PROTEIN"/>
    <property type="match status" value="1"/>
</dbReference>
<gene>
    <name evidence="2" type="ORF">F8388_013469</name>
</gene>
<dbReference type="EMBL" id="JAATIP010000178">
    <property type="protein sequence ID" value="KAF4363105.1"/>
    <property type="molecule type" value="Genomic_DNA"/>
</dbReference>
<comment type="caution">
    <text evidence="2">The sequence shown here is derived from an EMBL/GenBank/DDBJ whole genome shotgun (WGS) entry which is preliminary data.</text>
</comment>
<feature type="compositionally biased region" description="Low complexity" evidence="1">
    <location>
        <begin position="31"/>
        <end position="43"/>
    </location>
</feature>
<protein>
    <submittedName>
        <fullName evidence="2">Uncharacterized protein</fullName>
    </submittedName>
</protein>
<name>A0A7J6EXL9_CANSA</name>
<dbReference type="Proteomes" id="UP000525078">
    <property type="component" value="Unassembled WGS sequence"/>
</dbReference>
<feature type="region of interest" description="Disordered" evidence="1">
    <location>
        <begin position="26"/>
        <end position="58"/>
    </location>
</feature>
<evidence type="ECO:0000313" key="2">
    <source>
        <dbReference type="EMBL" id="KAF4363105.1"/>
    </source>
</evidence>
<proteinExistence type="predicted"/>
<accession>A0A7J6EXL9</accession>
<dbReference type="PANTHER" id="PTHR34569:SF17">
    <property type="entry name" value="UBIQUITIN-PROTEIN LIGASE ARKADIA-A, PUTATIVE-RELATED"/>
    <property type="match status" value="1"/>
</dbReference>
<organism evidence="2 3">
    <name type="scientific">Cannabis sativa</name>
    <name type="common">Hemp</name>
    <name type="synonym">Marijuana</name>
    <dbReference type="NCBI Taxonomy" id="3483"/>
    <lineage>
        <taxon>Eukaryota</taxon>
        <taxon>Viridiplantae</taxon>
        <taxon>Streptophyta</taxon>
        <taxon>Embryophyta</taxon>
        <taxon>Tracheophyta</taxon>
        <taxon>Spermatophyta</taxon>
        <taxon>Magnoliopsida</taxon>
        <taxon>eudicotyledons</taxon>
        <taxon>Gunneridae</taxon>
        <taxon>Pentapetalae</taxon>
        <taxon>rosids</taxon>
        <taxon>fabids</taxon>
        <taxon>Rosales</taxon>
        <taxon>Cannabaceae</taxon>
        <taxon>Cannabis</taxon>
    </lineage>
</organism>
<sequence>MDTKIDHHLIINRDHNHKLKRLHSLKFPKPNSSTTTQNSDSDTVSASVPDEDHNNSSTIHRYTSLRDLDMAELGVNDFNCNNISIKNRLVKRAASAYLQSTAILATRNQSCFSSFWEKLKNKVMSLIN</sequence>
<evidence type="ECO:0000256" key="1">
    <source>
        <dbReference type="SAM" id="MobiDB-lite"/>
    </source>
</evidence>